<reference evidence="2 3" key="1">
    <citation type="submission" date="2020-02" db="EMBL/GenBank/DDBJ databases">
        <title>Paraburkholderia simonii sp. nov. and Paraburkholderia youngii sp. nov. Brazilian and Mexican Mimosa-associated rhizobia.</title>
        <authorList>
            <person name="Mavima L."/>
            <person name="Beukes C.W."/>
            <person name="Chan W.Y."/>
            <person name="Palmer M."/>
            <person name="De Meyer S.E."/>
            <person name="James E.K."/>
            <person name="Venter S.N."/>
            <person name="Steenkamp E.T."/>
        </authorList>
    </citation>
    <scope>NUCLEOTIDE SEQUENCE [LARGE SCALE GENOMIC DNA]</scope>
    <source>
        <strain evidence="2 3">JPY169</strain>
    </source>
</reference>
<feature type="domain" description="Phasin" evidence="1">
    <location>
        <begin position="49"/>
        <end position="142"/>
    </location>
</feature>
<organism evidence="2 3">
    <name type="scientific">Paraburkholderia youngii</name>
    <dbReference type="NCBI Taxonomy" id="2782701"/>
    <lineage>
        <taxon>Bacteria</taxon>
        <taxon>Pseudomonadati</taxon>
        <taxon>Pseudomonadota</taxon>
        <taxon>Betaproteobacteria</taxon>
        <taxon>Burkholderiales</taxon>
        <taxon>Burkholderiaceae</taxon>
        <taxon>Paraburkholderia</taxon>
    </lineage>
</organism>
<dbReference type="InterPro" id="IPR018968">
    <property type="entry name" value="Phasin"/>
</dbReference>
<dbReference type="AlphaFoldDB" id="A0A7Y6K1G1"/>
<protein>
    <submittedName>
        <fullName evidence="2">TIGR01841 family phasin</fullName>
    </submittedName>
</protein>
<evidence type="ECO:0000313" key="2">
    <source>
        <dbReference type="EMBL" id="NUY02427.1"/>
    </source>
</evidence>
<comment type="caution">
    <text evidence="2">The sequence shown here is derived from an EMBL/GenBank/DDBJ whole genome shotgun (WGS) entry which is preliminary data.</text>
</comment>
<gene>
    <name evidence="2" type="primary">phaP</name>
    <name evidence="2" type="ORF">G5S42_22600</name>
</gene>
<name>A0A7Y6K1G1_9BURK</name>
<dbReference type="NCBIfam" id="TIGR01841">
    <property type="entry name" value="phasin"/>
    <property type="match status" value="1"/>
</dbReference>
<evidence type="ECO:0000313" key="3">
    <source>
        <dbReference type="Proteomes" id="UP000594380"/>
    </source>
</evidence>
<evidence type="ECO:0000259" key="1">
    <source>
        <dbReference type="Pfam" id="PF09361"/>
    </source>
</evidence>
<dbReference type="Pfam" id="PF09361">
    <property type="entry name" value="Phasin_2"/>
    <property type="match status" value="1"/>
</dbReference>
<sequence>MASTSTTNTANPISTDSTTNLTGTTSIFGEYAKLIGQFKLPILDVNAILESRSKDIDAIAEAHTTALAGVRSLAQKQLDIVRTTLGAVQALFAPVTQSGEQPITSRGENARQTLHKALVEVKDLADTAYRAQSDALAVVTKRAAEDVEELKARLLPKKK</sequence>
<accession>A0A7Y6K1G1</accession>
<dbReference type="Proteomes" id="UP000594380">
    <property type="component" value="Unassembled WGS sequence"/>
</dbReference>
<proteinExistence type="predicted"/>
<dbReference type="InterPro" id="IPR010127">
    <property type="entry name" value="Phasin_subfam-1"/>
</dbReference>
<dbReference type="EMBL" id="JAALDK010000001">
    <property type="protein sequence ID" value="NUY02427.1"/>
    <property type="molecule type" value="Genomic_DNA"/>
</dbReference>